<keyword evidence="8 11" id="KW-1133">Transmembrane helix</keyword>
<dbReference type="SUPFAM" id="SSF52540">
    <property type="entry name" value="P-loop containing nucleoside triphosphate hydrolases"/>
    <property type="match status" value="1"/>
</dbReference>
<gene>
    <name evidence="14" type="ORF">X474_16565</name>
</gene>
<comment type="caution">
    <text evidence="14">The sequence shown here is derived from an EMBL/GenBank/DDBJ whole genome shotgun (WGS) entry which is preliminary data.</text>
</comment>
<dbReference type="GO" id="GO:0015421">
    <property type="term" value="F:ABC-type oligopeptide transporter activity"/>
    <property type="evidence" value="ECO:0007669"/>
    <property type="project" value="TreeGrafter"/>
</dbReference>
<dbReference type="PROSITE" id="PS50893">
    <property type="entry name" value="ABC_TRANSPORTER_2"/>
    <property type="match status" value="1"/>
</dbReference>
<evidence type="ECO:0000256" key="6">
    <source>
        <dbReference type="ARBA" id="ARBA00022840"/>
    </source>
</evidence>
<dbReference type="InterPro" id="IPR036640">
    <property type="entry name" value="ABC1_TM_sf"/>
</dbReference>
<dbReference type="GO" id="GO:0005886">
    <property type="term" value="C:plasma membrane"/>
    <property type="evidence" value="ECO:0007669"/>
    <property type="project" value="UniProtKB-SubCell"/>
</dbReference>
<keyword evidence="10 11" id="KW-0472">Membrane</keyword>
<dbReference type="EMBL" id="AZAC01000021">
    <property type="protein sequence ID" value="KIX12896.1"/>
    <property type="molecule type" value="Genomic_DNA"/>
</dbReference>
<proteinExistence type="predicted"/>
<dbReference type="NCBIfam" id="TIGR02203">
    <property type="entry name" value="MsbA_lipidA"/>
    <property type="match status" value="1"/>
</dbReference>
<feature type="transmembrane region" description="Helical" evidence="11">
    <location>
        <begin position="162"/>
        <end position="180"/>
    </location>
</feature>
<comment type="subcellular location">
    <subcellularLocation>
        <location evidence="1">Cell membrane</location>
        <topology evidence="1">Multi-pass membrane protein</topology>
    </subcellularLocation>
</comment>
<dbReference type="FunFam" id="3.40.50.300:FF:000287">
    <property type="entry name" value="Multidrug ABC transporter ATP-binding protein"/>
    <property type="match status" value="1"/>
</dbReference>
<accession>A0A0D2JAZ7</accession>
<sequence length="586" mass="65117">MGDAQLYRLLLEKVKPHWTKLFWAMAMMVVMAGSTSGMAYVVKPVLDDIFLRQDEQMLLMVPLALVILYAAKGLCTYGQTYLMQWVGQRIITDYRIELYSHLQRLSLSYYDRTPTGELMSRITNDVNQIQGAVSNVITGVLKDLFTIIGLLCVLFYRDWFLAIFALAVFPLCSVPLVKFGRKLRKISTHSQETMADVSVLLHETISGARIVKGFCREEHEISRFSKHAWRLFGLRMKDVKVRAISSPLMEFLGGLGVAGIILYGGYSVINGHSTAGTFFSFLAALILLYEPVKKLTQLNNDVQNGLAAAVRVYKILDEPVEIHDNHDAVTLDPLQKSIEFKELCFAYRKGEYVLNDINLKVPVGDVLALVGTSGGGKTTLVNLLPRFYEATKGAICFDGVDIKNATLESLRSQIAIVTQQTILFNDTVRANISYGRPDASGEEIRRAAEAAYAMDFITEMPQGFDTIIGEGGVLLSGGQRQRLSIARALLADRPLLILDEATSALDTESELFVQKALENLMKGRTTFVVAHRLSTIQRADNIVVLAGGRIVEQGNHNDLLKLEGHYHKLHQMQFTVDQGLEASVGA</sequence>
<dbReference type="InterPro" id="IPR011917">
    <property type="entry name" value="ABC_transpr_lipidA"/>
</dbReference>
<dbReference type="AlphaFoldDB" id="A0A0D2JAZ7"/>
<feature type="domain" description="ABC transporter" evidence="12">
    <location>
        <begin position="338"/>
        <end position="572"/>
    </location>
</feature>
<evidence type="ECO:0000313" key="14">
    <source>
        <dbReference type="EMBL" id="KIX12896.1"/>
    </source>
</evidence>
<dbReference type="InterPro" id="IPR017871">
    <property type="entry name" value="ABC_transporter-like_CS"/>
</dbReference>
<dbReference type="SUPFAM" id="SSF90123">
    <property type="entry name" value="ABC transporter transmembrane region"/>
    <property type="match status" value="1"/>
</dbReference>
<reference evidence="14 15" key="1">
    <citation type="submission" date="2013-11" db="EMBL/GenBank/DDBJ databases">
        <title>Metagenomic analysis of a methanogenic consortium involved in long chain n-alkane degradation.</title>
        <authorList>
            <person name="Davidova I.A."/>
            <person name="Callaghan A.V."/>
            <person name="Wawrik B."/>
            <person name="Pruitt S."/>
            <person name="Marks C."/>
            <person name="Duncan K.E."/>
            <person name="Suflita J.M."/>
        </authorList>
    </citation>
    <scope>NUCLEOTIDE SEQUENCE [LARGE SCALE GENOMIC DNA]</scope>
    <source>
        <strain evidence="14 15">SPR</strain>
    </source>
</reference>
<evidence type="ECO:0000256" key="5">
    <source>
        <dbReference type="ARBA" id="ARBA00022741"/>
    </source>
</evidence>
<evidence type="ECO:0000259" key="12">
    <source>
        <dbReference type="PROSITE" id="PS50893"/>
    </source>
</evidence>
<keyword evidence="15" id="KW-1185">Reference proteome</keyword>
<feature type="transmembrane region" description="Helical" evidence="11">
    <location>
        <begin position="243"/>
        <end position="263"/>
    </location>
</feature>
<feature type="transmembrane region" description="Helical" evidence="11">
    <location>
        <begin position="57"/>
        <end position="75"/>
    </location>
</feature>
<evidence type="ECO:0000256" key="10">
    <source>
        <dbReference type="ARBA" id="ARBA00023136"/>
    </source>
</evidence>
<evidence type="ECO:0000256" key="11">
    <source>
        <dbReference type="SAM" id="Phobius"/>
    </source>
</evidence>
<evidence type="ECO:0000256" key="9">
    <source>
        <dbReference type="ARBA" id="ARBA00023055"/>
    </source>
</evidence>
<feature type="transmembrane region" description="Helical" evidence="11">
    <location>
        <begin position="136"/>
        <end position="156"/>
    </location>
</feature>
<dbReference type="Proteomes" id="UP000032233">
    <property type="component" value="Unassembled WGS sequence"/>
</dbReference>
<keyword evidence="9" id="KW-0445">Lipid transport</keyword>
<dbReference type="FunCoup" id="A0A0D2JAZ7">
    <property type="interactions" value="483"/>
</dbReference>
<dbReference type="InterPro" id="IPR039421">
    <property type="entry name" value="Type_1_exporter"/>
</dbReference>
<evidence type="ECO:0000256" key="4">
    <source>
        <dbReference type="ARBA" id="ARBA00022692"/>
    </source>
</evidence>
<name>A0A0D2JAZ7_9BACT</name>
<dbReference type="InterPro" id="IPR003439">
    <property type="entry name" value="ABC_transporter-like_ATP-bd"/>
</dbReference>
<dbReference type="GO" id="GO:0005524">
    <property type="term" value="F:ATP binding"/>
    <property type="evidence" value="ECO:0007669"/>
    <property type="project" value="UniProtKB-KW"/>
</dbReference>
<dbReference type="Pfam" id="PF00005">
    <property type="entry name" value="ABC_tran"/>
    <property type="match status" value="1"/>
</dbReference>
<dbReference type="InterPro" id="IPR003593">
    <property type="entry name" value="AAA+_ATPase"/>
</dbReference>
<feature type="transmembrane region" description="Helical" evidence="11">
    <location>
        <begin position="21"/>
        <end position="42"/>
    </location>
</feature>
<keyword evidence="5" id="KW-0547">Nucleotide-binding</keyword>
<dbReference type="GO" id="GO:0016887">
    <property type="term" value="F:ATP hydrolysis activity"/>
    <property type="evidence" value="ECO:0007669"/>
    <property type="project" value="InterPro"/>
</dbReference>
<dbReference type="InterPro" id="IPR027417">
    <property type="entry name" value="P-loop_NTPase"/>
</dbReference>
<dbReference type="PATRIC" id="fig|1429043.3.peg.3511"/>
<evidence type="ECO:0000256" key="8">
    <source>
        <dbReference type="ARBA" id="ARBA00022989"/>
    </source>
</evidence>
<keyword evidence="3" id="KW-1003">Cell membrane</keyword>
<organism evidence="14 15">
    <name type="scientific">Dethiosulfatarculus sandiegensis</name>
    <dbReference type="NCBI Taxonomy" id="1429043"/>
    <lineage>
        <taxon>Bacteria</taxon>
        <taxon>Pseudomonadati</taxon>
        <taxon>Thermodesulfobacteriota</taxon>
        <taxon>Desulfarculia</taxon>
        <taxon>Desulfarculales</taxon>
        <taxon>Desulfarculaceae</taxon>
        <taxon>Dethiosulfatarculus</taxon>
    </lineage>
</organism>
<keyword evidence="2" id="KW-0813">Transport</keyword>
<keyword evidence="6" id="KW-0067">ATP-binding</keyword>
<dbReference type="PROSITE" id="PS50929">
    <property type="entry name" value="ABC_TM1F"/>
    <property type="match status" value="1"/>
</dbReference>
<dbReference type="InParanoid" id="A0A0D2JAZ7"/>
<dbReference type="CDD" id="cd18552">
    <property type="entry name" value="ABC_6TM_MsbA_like"/>
    <property type="match status" value="1"/>
</dbReference>
<evidence type="ECO:0000259" key="13">
    <source>
        <dbReference type="PROSITE" id="PS50929"/>
    </source>
</evidence>
<dbReference type="GO" id="GO:0034040">
    <property type="term" value="F:ATPase-coupled lipid transmembrane transporter activity"/>
    <property type="evidence" value="ECO:0007669"/>
    <property type="project" value="InterPro"/>
</dbReference>
<dbReference type="PROSITE" id="PS00211">
    <property type="entry name" value="ABC_TRANSPORTER_1"/>
    <property type="match status" value="1"/>
</dbReference>
<evidence type="ECO:0000256" key="1">
    <source>
        <dbReference type="ARBA" id="ARBA00004651"/>
    </source>
</evidence>
<dbReference type="SMART" id="SM00382">
    <property type="entry name" value="AAA"/>
    <property type="match status" value="1"/>
</dbReference>
<keyword evidence="4 11" id="KW-0812">Transmembrane</keyword>
<dbReference type="STRING" id="1429043.X474_16565"/>
<feature type="domain" description="ABC transmembrane type-1" evidence="13">
    <location>
        <begin position="22"/>
        <end position="304"/>
    </location>
</feature>
<dbReference type="PANTHER" id="PTHR43394:SF1">
    <property type="entry name" value="ATP-BINDING CASSETTE SUB-FAMILY B MEMBER 10, MITOCHONDRIAL"/>
    <property type="match status" value="1"/>
</dbReference>
<dbReference type="Pfam" id="PF00664">
    <property type="entry name" value="ABC_membrane"/>
    <property type="match status" value="1"/>
</dbReference>
<dbReference type="Gene3D" id="3.40.50.300">
    <property type="entry name" value="P-loop containing nucleotide triphosphate hydrolases"/>
    <property type="match status" value="1"/>
</dbReference>
<keyword evidence="7" id="KW-1278">Translocase</keyword>
<evidence type="ECO:0000256" key="2">
    <source>
        <dbReference type="ARBA" id="ARBA00022448"/>
    </source>
</evidence>
<evidence type="ECO:0000313" key="15">
    <source>
        <dbReference type="Proteomes" id="UP000032233"/>
    </source>
</evidence>
<dbReference type="InterPro" id="IPR011527">
    <property type="entry name" value="ABC1_TM_dom"/>
</dbReference>
<dbReference type="Gene3D" id="1.20.1560.10">
    <property type="entry name" value="ABC transporter type 1, transmembrane domain"/>
    <property type="match status" value="1"/>
</dbReference>
<protein>
    <submittedName>
        <fullName evidence="14">ABC transporter permease</fullName>
    </submittedName>
</protein>
<evidence type="ECO:0000256" key="3">
    <source>
        <dbReference type="ARBA" id="ARBA00022475"/>
    </source>
</evidence>
<evidence type="ECO:0000256" key="7">
    <source>
        <dbReference type="ARBA" id="ARBA00022967"/>
    </source>
</evidence>
<dbReference type="PANTHER" id="PTHR43394">
    <property type="entry name" value="ATP-DEPENDENT PERMEASE MDL1, MITOCHONDRIAL"/>
    <property type="match status" value="1"/>
</dbReference>